<dbReference type="EMBL" id="JAERRI010000001">
    <property type="protein sequence ID" value="MBL1087911.1"/>
    <property type="molecule type" value="Genomic_DNA"/>
</dbReference>
<evidence type="ECO:0000256" key="2">
    <source>
        <dbReference type="SAM" id="MobiDB-lite"/>
    </source>
</evidence>
<feature type="domain" description="Phospholipase/carboxylesterase/thioesterase" evidence="3">
    <location>
        <begin position="145"/>
        <end position="223"/>
    </location>
</feature>
<keyword evidence="5" id="KW-1185">Reference proteome</keyword>
<dbReference type="Proteomes" id="UP000629371">
    <property type="component" value="Unassembled WGS sequence"/>
</dbReference>
<accession>A0ABS1MIL6</accession>
<keyword evidence="4" id="KW-0378">Hydrolase</keyword>
<dbReference type="PANTHER" id="PTHR43037:SF1">
    <property type="entry name" value="BLL1128 PROTEIN"/>
    <property type="match status" value="1"/>
</dbReference>
<protein>
    <submittedName>
        <fullName evidence="4">Dienelactone hydrolase family protein</fullName>
    </submittedName>
</protein>
<name>A0ABS1MIL6_9ACTN</name>
<dbReference type="InterPro" id="IPR029058">
    <property type="entry name" value="AB_hydrolase_fold"/>
</dbReference>
<dbReference type="RefSeq" id="WP_201801147.1">
    <property type="nucleotide sequence ID" value="NZ_JAERRI010000001.1"/>
</dbReference>
<evidence type="ECO:0000256" key="1">
    <source>
        <dbReference type="ARBA" id="ARBA00022729"/>
    </source>
</evidence>
<dbReference type="GO" id="GO:0016787">
    <property type="term" value="F:hydrolase activity"/>
    <property type="evidence" value="ECO:0007669"/>
    <property type="project" value="UniProtKB-KW"/>
</dbReference>
<dbReference type="Pfam" id="PF02230">
    <property type="entry name" value="Abhydrolase_2"/>
    <property type="match status" value="1"/>
</dbReference>
<feature type="region of interest" description="Disordered" evidence="2">
    <location>
        <begin position="32"/>
        <end position="55"/>
    </location>
</feature>
<sequence length="327" mass="34719">MDAFPTPRRGRPARAWYLALALLLGPALAGCGTTERPQSPAKSADSPAPKADTAHRQLRVDGRTREYQLHRPTVPDGRSRPLIIAFHGRGSTASYLREQTRLDEDARARGMLIAYPEGLRKLWGAGTQATARRPDPDLDVRFTKALIAELVRTERADPKRVYVVGFSNGGSMALRMAAQSPGLLAGAAAVSGELPTGKAAVRPTGPVPLMMIYGADDPVRPLAGMPHPSPAPAGEEPVTPTMSAHDSAAAFAAAGRATTSAPSTTKAEAGYDRTVWRLPAPGATVQLLVMHDAGHSWPGSRIKPPAGFGRTSHALNATRTILDFFHL</sequence>
<feature type="compositionally biased region" description="Low complexity" evidence="2">
    <location>
        <begin position="39"/>
        <end position="51"/>
    </location>
</feature>
<proteinExistence type="predicted"/>
<comment type="caution">
    <text evidence="4">The sequence shown here is derived from an EMBL/GenBank/DDBJ whole genome shotgun (WGS) entry which is preliminary data.</text>
</comment>
<organism evidence="4 5">
    <name type="scientific">Streptomyces siderophoricus</name>
    <dbReference type="NCBI Taxonomy" id="2802281"/>
    <lineage>
        <taxon>Bacteria</taxon>
        <taxon>Bacillati</taxon>
        <taxon>Actinomycetota</taxon>
        <taxon>Actinomycetes</taxon>
        <taxon>Kitasatosporales</taxon>
        <taxon>Streptomycetaceae</taxon>
        <taxon>Streptomyces</taxon>
    </lineage>
</organism>
<dbReference type="PANTHER" id="PTHR43037">
    <property type="entry name" value="UNNAMED PRODUCT-RELATED"/>
    <property type="match status" value="1"/>
</dbReference>
<dbReference type="InterPro" id="IPR050955">
    <property type="entry name" value="Plant_Biomass_Hydrol_Est"/>
</dbReference>
<keyword evidence="1" id="KW-0732">Signal</keyword>
<reference evidence="4 5" key="1">
    <citation type="submission" date="2021-01" db="EMBL/GenBank/DDBJ databases">
        <title>WGS of actinomycetes isolated from Thailand.</title>
        <authorList>
            <person name="Thawai C."/>
        </authorList>
    </citation>
    <scope>NUCLEOTIDE SEQUENCE [LARGE SCALE GENOMIC DNA]</scope>
    <source>
        <strain evidence="4 5">CH9-7</strain>
    </source>
</reference>
<evidence type="ECO:0000313" key="4">
    <source>
        <dbReference type="EMBL" id="MBL1087911.1"/>
    </source>
</evidence>
<evidence type="ECO:0000313" key="5">
    <source>
        <dbReference type="Proteomes" id="UP000629371"/>
    </source>
</evidence>
<dbReference type="InterPro" id="IPR003140">
    <property type="entry name" value="PLipase/COase/thioEstase"/>
</dbReference>
<dbReference type="Gene3D" id="3.40.50.1820">
    <property type="entry name" value="alpha/beta hydrolase"/>
    <property type="match status" value="1"/>
</dbReference>
<dbReference type="SUPFAM" id="SSF53474">
    <property type="entry name" value="alpha/beta-Hydrolases"/>
    <property type="match status" value="1"/>
</dbReference>
<evidence type="ECO:0000259" key="3">
    <source>
        <dbReference type="Pfam" id="PF02230"/>
    </source>
</evidence>
<gene>
    <name evidence="4" type="ORF">JK360_00645</name>
</gene>